<sequence length="102" mass="11773">KIPIPDYASTSTLFCTTFHKTKSSKIPIPDFPIIQIFPNATFRNLKSPYQTTHSHLVFFVQLSRKQKVVRSLYQTSQIPIIQIFPKSYASGTLIFVVCWYCI</sequence>
<dbReference type="AlphaFoldDB" id="A0A0V0GLQ2"/>
<name>A0A0V0GLQ2_SOLCH</name>
<reference evidence="1" key="1">
    <citation type="submission" date="2015-12" db="EMBL/GenBank/DDBJ databases">
        <title>Gene expression during late stages of embryo sac development: a critical building block for successful pollen-pistil interactions.</title>
        <authorList>
            <person name="Liu Y."/>
            <person name="Joly V."/>
            <person name="Sabar M."/>
            <person name="Matton D.P."/>
        </authorList>
    </citation>
    <scope>NUCLEOTIDE SEQUENCE</scope>
</reference>
<protein>
    <submittedName>
        <fullName evidence="1">Putative ovule protein</fullName>
    </submittedName>
</protein>
<evidence type="ECO:0000313" key="1">
    <source>
        <dbReference type="EMBL" id="JAP09153.1"/>
    </source>
</evidence>
<accession>A0A0V0GLQ2</accession>
<dbReference type="EMBL" id="GEDG01035546">
    <property type="protein sequence ID" value="JAP09153.1"/>
    <property type="molecule type" value="Transcribed_RNA"/>
</dbReference>
<proteinExistence type="predicted"/>
<organism evidence="1">
    <name type="scientific">Solanum chacoense</name>
    <name type="common">Chaco potato</name>
    <dbReference type="NCBI Taxonomy" id="4108"/>
    <lineage>
        <taxon>Eukaryota</taxon>
        <taxon>Viridiplantae</taxon>
        <taxon>Streptophyta</taxon>
        <taxon>Embryophyta</taxon>
        <taxon>Tracheophyta</taxon>
        <taxon>Spermatophyta</taxon>
        <taxon>Magnoliopsida</taxon>
        <taxon>eudicotyledons</taxon>
        <taxon>Gunneridae</taxon>
        <taxon>Pentapetalae</taxon>
        <taxon>asterids</taxon>
        <taxon>lamiids</taxon>
        <taxon>Solanales</taxon>
        <taxon>Solanaceae</taxon>
        <taxon>Solanoideae</taxon>
        <taxon>Solaneae</taxon>
        <taxon>Solanum</taxon>
    </lineage>
</organism>
<feature type="non-terminal residue" evidence="1">
    <location>
        <position position="1"/>
    </location>
</feature>